<dbReference type="InterPro" id="IPR010998">
    <property type="entry name" value="Integrase_recombinase_N"/>
</dbReference>
<dbReference type="PANTHER" id="PTHR30349:SF41">
    <property type="entry name" value="INTEGRASE_RECOMBINASE PROTEIN MJ0367-RELATED"/>
    <property type="match status" value="1"/>
</dbReference>
<protein>
    <submittedName>
        <fullName evidence="7">Site-specific integrase</fullName>
    </submittedName>
</protein>
<evidence type="ECO:0000256" key="5">
    <source>
        <dbReference type="ARBA" id="ARBA00023172"/>
    </source>
</evidence>
<comment type="similarity">
    <text evidence="2">Belongs to the 'phage' integrase family.</text>
</comment>
<name>A0A9D1WUJ5_9FIRM</name>
<keyword evidence="3" id="KW-0229">DNA integration</keyword>
<keyword evidence="5" id="KW-0233">DNA recombination</keyword>
<dbReference type="CDD" id="cd01189">
    <property type="entry name" value="INT_ICEBs1_C_like"/>
    <property type="match status" value="1"/>
</dbReference>
<evidence type="ECO:0000259" key="6">
    <source>
        <dbReference type="PROSITE" id="PS51898"/>
    </source>
</evidence>
<evidence type="ECO:0000313" key="8">
    <source>
        <dbReference type="Proteomes" id="UP000886721"/>
    </source>
</evidence>
<comment type="caution">
    <text evidence="7">The sequence shown here is derived from an EMBL/GenBank/DDBJ whole genome shotgun (WGS) entry which is preliminary data.</text>
</comment>
<dbReference type="EMBL" id="DXEM01000014">
    <property type="protein sequence ID" value="HIX67356.1"/>
    <property type="molecule type" value="Genomic_DNA"/>
</dbReference>
<dbReference type="InterPro" id="IPR050090">
    <property type="entry name" value="Tyrosine_recombinase_XerCD"/>
</dbReference>
<dbReference type="GO" id="GO:0003677">
    <property type="term" value="F:DNA binding"/>
    <property type="evidence" value="ECO:0007669"/>
    <property type="project" value="UniProtKB-KW"/>
</dbReference>
<dbReference type="Gene3D" id="1.10.443.10">
    <property type="entry name" value="Intergrase catalytic core"/>
    <property type="match status" value="1"/>
</dbReference>
<reference evidence="7" key="1">
    <citation type="journal article" date="2021" name="PeerJ">
        <title>Extensive microbial diversity within the chicken gut microbiome revealed by metagenomics and culture.</title>
        <authorList>
            <person name="Gilroy R."/>
            <person name="Ravi A."/>
            <person name="Getino M."/>
            <person name="Pursley I."/>
            <person name="Horton D.L."/>
            <person name="Alikhan N.F."/>
            <person name="Baker D."/>
            <person name="Gharbi K."/>
            <person name="Hall N."/>
            <person name="Watson M."/>
            <person name="Adriaenssens E.M."/>
            <person name="Foster-Nyarko E."/>
            <person name="Jarju S."/>
            <person name="Secka A."/>
            <person name="Antonio M."/>
            <person name="Oren A."/>
            <person name="Chaudhuri R.R."/>
            <person name="La Ragione R."/>
            <person name="Hildebrand F."/>
            <person name="Pallen M.J."/>
        </authorList>
    </citation>
    <scope>NUCLEOTIDE SEQUENCE</scope>
    <source>
        <strain evidence="7">CHK191-13928</strain>
    </source>
</reference>
<dbReference type="GO" id="GO:0006310">
    <property type="term" value="P:DNA recombination"/>
    <property type="evidence" value="ECO:0007669"/>
    <property type="project" value="UniProtKB-KW"/>
</dbReference>
<reference evidence="7" key="2">
    <citation type="submission" date="2021-04" db="EMBL/GenBank/DDBJ databases">
        <authorList>
            <person name="Gilroy R."/>
        </authorList>
    </citation>
    <scope>NUCLEOTIDE SEQUENCE</scope>
    <source>
        <strain evidence="7">CHK191-13928</strain>
    </source>
</reference>
<dbReference type="Gene3D" id="1.10.150.130">
    <property type="match status" value="1"/>
</dbReference>
<dbReference type="AlphaFoldDB" id="A0A9D1WUJ5"/>
<dbReference type="GO" id="GO:0015074">
    <property type="term" value="P:DNA integration"/>
    <property type="evidence" value="ECO:0007669"/>
    <property type="project" value="UniProtKB-KW"/>
</dbReference>
<accession>A0A9D1WUJ5</accession>
<dbReference type="Proteomes" id="UP000886721">
    <property type="component" value="Unassembled WGS sequence"/>
</dbReference>
<dbReference type="InterPro" id="IPR011010">
    <property type="entry name" value="DNA_brk_join_enz"/>
</dbReference>
<evidence type="ECO:0000256" key="4">
    <source>
        <dbReference type="ARBA" id="ARBA00023125"/>
    </source>
</evidence>
<dbReference type="InterPro" id="IPR004107">
    <property type="entry name" value="Integrase_SAM-like_N"/>
</dbReference>
<evidence type="ECO:0000313" key="7">
    <source>
        <dbReference type="EMBL" id="HIX67356.1"/>
    </source>
</evidence>
<dbReference type="Pfam" id="PF14659">
    <property type="entry name" value="Phage_int_SAM_3"/>
    <property type="match status" value="1"/>
</dbReference>
<organism evidence="7 8">
    <name type="scientific">Candidatus Anaerostipes excrementavium</name>
    <dbReference type="NCBI Taxonomy" id="2838463"/>
    <lineage>
        <taxon>Bacteria</taxon>
        <taxon>Bacillati</taxon>
        <taxon>Bacillota</taxon>
        <taxon>Clostridia</taxon>
        <taxon>Lachnospirales</taxon>
        <taxon>Lachnospiraceae</taxon>
        <taxon>Anaerostipes</taxon>
    </lineage>
</organism>
<dbReference type="Pfam" id="PF00589">
    <property type="entry name" value="Phage_integrase"/>
    <property type="match status" value="1"/>
</dbReference>
<dbReference type="PANTHER" id="PTHR30349">
    <property type="entry name" value="PHAGE INTEGRASE-RELATED"/>
    <property type="match status" value="1"/>
</dbReference>
<dbReference type="PROSITE" id="PS51898">
    <property type="entry name" value="TYR_RECOMBINASE"/>
    <property type="match status" value="1"/>
</dbReference>
<dbReference type="InterPro" id="IPR013762">
    <property type="entry name" value="Integrase-like_cat_sf"/>
</dbReference>
<evidence type="ECO:0000256" key="2">
    <source>
        <dbReference type="ARBA" id="ARBA00008857"/>
    </source>
</evidence>
<feature type="domain" description="Tyr recombinase" evidence="6">
    <location>
        <begin position="187"/>
        <end position="399"/>
    </location>
</feature>
<dbReference type="SUPFAM" id="SSF56349">
    <property type="entry name" value="DNA breaking-rejoining enzymes"/>
    <property type="match status" value="1"/>
</dbReference>
<gene>
    <name evidence="7" type="ORF">H9735_04405</name>
</gene>
<dbReference type="InterPro" id="IPR002104">
    <property type="entry name" value="Integrase_catalytic"/>
</dbReference>
<comment type="function">
    <text evidence="1">Site-specific tyrosine recombinase, which acts by catalyzing the cutting and rejoining of the recombining DNA molecules.</text>
</comment>
<keyword evidence="4" id="KW-0238">DNA-binding</keyword>
<sequence>MNKIFEQTTFKPDLYTEKGYKKSEKTLRKEAEKFAREFEKEILEGGRITGDKISFRQYYEEWKEKYAKNNLEQTTIEGYDLQINGKVMREIGHLKMSSIYPLTIQTLYDKLQQAGNSATTISKIHNILSGLFKIAKKWRIIKYNPCQDVFKPKTDYHVEDVQCWSLEQAQTFLELIKTPLPIQYKDRQRKSNTGAYYEVKGYTEYKPLDFQFIVMFEILIFCGLRRGELIALEWKDFSYKDRILDINKSTAFLNNRMIDKSTKGHRSRKVPLPQFLADDILKLKKQQKEYMLSIGDKWSGKRNDQQKIFIQQDGKQMYLSTPYNKFKSVIKMCNTAIQDPDKKLPEITLHSLRHTNATLLISENTDVRTVSSLLGHQQTSTTMNIYAHSLYKKEQEAVDSLAKILNSETVVVK</sequence>
<proteinExistence type="inferred from homology"/>
<evidence type="ECO:0000256" key="3">
    <source>
        <dbReference type="ARBA" id="ARBA00022908"/>
    </source>
</evidence>
<evidence type="ECO:0000256" key="1">
    <source>
        <dbReference type="ARBA" id="ARBA00003283"/>
    </source>
</evidence>